<evidence type="ECO:0000313" key="1">
    <source>
        <dbReference type="EMBL" id="ETK94180.1"/>
    </source>
</evidence>
<proteinExistence type="predicted"/>
<sequence>MRLKDDCACVLVLLSLQEHEDEVICFRKCTLQTTGFGKSSFCASE</sequence>
<dbReference type="Proteomes" id="UP000053864">
    <property type="component" value="Unassembled WGS sequence"/>
</dbReference>
<reference evidence="1" key="1">
    <citation type="submission" date="2013-11" db="EMBL/GenBank/DDBJ databases">
        <title>The Genome Sequence of Phytophthora parasitica CJ02B3.</title>
        <authorList>
            <consortium name="The Broad Institute Genomics Platform"/>
            <person name="Russ C."/>
            <person name="Tyler B."/>
            <person name="Panabieres F."/>
            <person name="Shan W."/>
            <person name="Tripathy S."/>
            <person name="Grunwald N."/>
            <person name="Machado M."/>
            <person name="Johnson C.S."/>
            <person name="Arredondo F."/>
            <person name="Hong C."/>
            <person name="Coffey M."/>
            <person name="Young S.K."/>
            <person name="Zeng Q."/>
            <person name="Gargeya S."/>
            <person name="Fitzgerald M."/>
            <person name="Abouelleil A."/>
            <person name="Alvarado L."/>
            <person name="Chapman S.B."/>
            <person name="Gainer-Dewar J."/>
            <person name="Goldberg J."/>
            <person name="Griggs A."/>
            <person name="Gujja S."/>
            <person name="Hansen M."/>
            <person name="Howarth C."/>
            <person name="Imamovic A."/>
            <person name="Ireland A."/>
            <person name="Larimer J."/>
            <person name="McCowan C."/>
            <person name="Murphy C."/>
            <person name="Pearson M."/>
            <person name="Poon T.W."/>
            <person name="Priest M."/>
            <person name="Roberts A."/>
            <person name="Saif S."/>
            <person name="Shea T."/>
            <person name="Sykes S."/>
            <person name="Wortman J."/>
            <person name="Nusbaum C."/>
            <person name="Birren B."/>
        </authorList>
    </citation>
    <scope>NUCLEOTIDE SEQUENCE [LARGE SCALE GENOMIC DNA]</scope>
    <source>
        <strain evidence="1">CJ02B3</strain>
    </source>
</reference>
<reference evidence="2 3" key="2">
    <citation type="submission" date="2013-11" db="EMBL/GenBank/DDBJ databases">
        <title>The Genome Sequence of Phytophthora parasitica CJ05E6.</title>
        <authorList>
            <consortium name="The Broad Institute Genomics Platform"/>
            <person name="Russ C."/>
            <person name="Tyler B."/>
            <person name="Panabieres F."/>
            <person name="Shan W."/>
            <person name="Tripathy S."/>
            <person name="Grunwald N."/>
            <person name="Machado M."/>
            <person name="Johnson C.S."/>
            <person name="Arredondo F."/>
            <person name="Hong C."/>
            <person name="Coffey M."/>
            <person name="Young S.K."/>
            <person name="Zeng Q."/>
            <person name="Gargeya S."/>
            <person name="Fitzgerald M."/>
            <person name="Abouelleil A."/>
            <person name="Alvarado L."/>
            <person name="Chapman S.B."/>
            <person name="Gainer-Dewar J."/>
            <person name="Goldberg J."/>
            <person name="Griggs A."/>
            <person name="Gujja S."/>
            <person name="Hansen M."/>
            <person name="Howarth C."/>
            <person name="Imamovic A."/>
            <person name="Ireland A."/>
            <person name="Larimer J."/>
            <person name="McCowan C."/>
            <person name="Murphy C."/>
            <person name="Pearson M."/>
            <person name="Poon T.W."/>
            <person name="Priest M."/>
            <person name="Roberts A."/>
            <person name="Saif S."/>
            <person name="Shea T."/>
            <person name="Sykes S."/>
            <person name="Wortman J."/>
            <person name="Nusbaum C."/>
            <person name="Birren B."/>
        </authorList>
    </citation>
    <scope>NUCLEOTIDE SEQUENCE [LARGE SCALE GENOMIC DNA]</scope>
    <source>
        <strain evidence="2 3">CJ05E6</strain>
    </source>
</reference>
<dbReference type="EMBL" id="KI684692">
    <property type="protein sequence ID" value="ETK94180.1"/>
    <property type="molecule type" value="Genomic_DNA"/>
</dbReference>
<gene>
    <name evidence="1" type="ORF">L915_02722</name>
    <name evidence="2" type="ORF">L916_02698</name>
</gene>
<evidence type="ECO:0000313" key="2">
    <source>
        <dbReference type="EMBL" id="ETL47570.1"/>
    </source>
</evidence>
<protein>
    <submittedName>
        <fullName evidence="1">Uncharacterized protein</fullName>
    </submittedName>
</protein>
<organism evidence="1">
    <name type="scientific">Phytophthora nicotianae</name>
    <name type="common">Potato buckeye rot agent</name>
    <name type="synonym">Phytophthora parasitica</name>
    <dbReference type="NCBI Taxonomy" id="4792"/>
    <lineage>
        <taxon>Eukaryota</taxon>
        <taxon>Sar</taxon>
        <taxon>Stramenopiles</taxon>
        <taxon>Oomycota</taxon>
        <taxon>Peronosporomycetes</taxon>
        <taxon>Peronosporales</taxon>
        <taxon>Peronosporaceae</taxon>
        <taxon>Phytophthora</taxon>
    </lineage>
</organism>
<dbReference type="EMBL" id="KI671184">
    <property type="protein sequence ID" value="ETL47570.1"/>
    <property type="molecule type" value="Genomic_DNA"/>
</dbReference>
<name>W2HHY0_PHYNI</name>
<evidence type="ECO:0000313" key="3">
    <source>
        <dbReference type="Proteomes" id="UP000053864"/>
    </source>
</evidence>
<accession>W2HHY0</accession>
<dbReference type="AlphaFoldDB" id="W2HHY0"/>
<dbReference type="Proteomes" id="UP000053236">
    <property type="component" value="Unassembled WGS sequence"/>
</dbReference>